<comment type="caution">
    <text evidence="1">The sequence shown here is derived from an EMBL/GenBank/DDBJ whole genome shotgun (WGS) entry which is preliminary data.</text>
</comment>
<feature type="non-terminal residue" evidence="1">
    <location>
        <position position="96"/>
    </location>
</feature>
<evidence type="ECO:0000313" key="1">
    <source>
        <dbReference type="EMBL" id="PIU69075.1"/>
    </source>
</evidence>
<evidence type="ECO:0008006" key="3">
    <source>
        <dbReference type="Google" id="ProtNLM"/>
    </source>
</evidence>
<reference evidence="2" key="1">
    <citation type="submission" date="2017-09" db="EMBL/GenBank/DDBJ databases">
        <title>Depth-based differentiation of microbial function through sediment-hosted aquifers and enrichment of novel symbionts in the deep terrestrial subsurface.</title>
        <authorList>
            <person name="Probst A.J."/>
            <person name="Ladd B."/>
            <person name="Jarett J.K."/>
            <person name="Geller-Mcgrath D.E."/>
            <person name="Sieber C.M.K."/>
            <person name="Emerson J.B."/>
            <person name="Anantharaman K."/>
            <person name="Thomas B.C."/>
            <person name="Malmstrom R."/>
            <person name="Stieglmeier M."/>
            <person name="Klingl A."/>
            <person name="Woyke T."/>
            <person name="Ryan C.M."/>
            <person name="Banfield J.F."/>
        </authorList>
    </citation>
    <scope>NUCLEOTIDE SEQUENCE [LARGE SCALE GENOMIC DNA]</scope>
</reference>
<dbReference type="EMBL" id="PEWD01000033">
    <property type="protein sequence ID" value="PIU69075.1"/>
    <property type="molecule type" value="Genomic_DNA"/>
</dbReference>
<name>A0A2M7ANX8_UNCKA</name>
<sequence>MKLKGKKVVGLSIIAIGVLISIAVVIRSRSADQKTTGTAGLHEASFYQMLEDGLVRCELCPNRCLLKEGERGLCKVRENIGGKLYNRRREPRVYPW</sequence>
<accession>A0A2M7ANX8</accession>
<dbReference type="Proteomes" id="UP000229916">
    <property type="component" value="Unassembled WGS sequence"/>
</dbReference>
<evidence type="ECO:0000313" key="2">
    <source>
        <dbReference type="Proteomes" id="UP000229916"/>
    </source>
</evidence>
<proteinExistence type="predicted"/>
<protein>
    <recommendedName>
        <fullName evidence="3">AmmeMemoRadiSam system radical SAM enzyme</fullName>
    </recommendedName>
</protein>
<dbReference type="AlphaFoldDB" id="A0A2M7ANX8"/>
<gene>
    <name evidence="1" type="ORF">COS81_01530</name>
</gene>
<organism evidence="1 2">
    <name type="scientific">candidate division WWE3 bacterium CG06_land_8_20_14_3_00_42_16</name>
    <dbReference type="NCBI Taxonomy" id="1975083"/>
    <lineage>
        <taxon>Bacteria</taxon>
        <taxon>Katanobacteria</taxon>
    </lineage>
</organism>